<dbReference type="VEuPathDB" id="VectorBase:AMEM21_013447"/>
<dbReference type="PROSITE" id="PS50003">
    <property type="entry name" value="PH_DOMAIN"/>
    <property type="match status" value="1"/>
</dbReference>
<name>A0A182UZQ3_ANOME</name>
<dbReference type="InterPro" id="IPR001849">
    <property type="entry name" value="PH_domain"/>
</dbReference>
<reference evidence="3" key="1">
    <citation type="submission" date="2020-05" db="UniProtKB">
        <authorList>
            <consortium name="EnsemblMetazoa"/>
        </authorList>
    </citation>
    <scope>IDENTIFICATION</scope>
    <source>
        <strain evidence="3">MAF</strain>
    </source>
</reference>
<evidence type="ECO:0000259" key="2">
    <source>
        <dbReference type="PROSITE" id="PS50003"/>
    </source>
</evidence>
<dbReference type="EnsemblMetazoa" id="AMEM006421-RA">
    <property type="protein sequence ID" value="AMEM006421-PA"/>
    <property type="gene ID" value="AMEM006421"/>
</dbReference>
<dbReference type="Pfam" id="PF00169">
    <property type="entry name" value="PH"/>
    <property type="match status" value="1"/>
</dbReference>
<evidence type="ECO:0000313" key="4">
    <source>
        <dbReference type="Proteomes" id="UP000075903"/>
    </source>
</evidence>
<dbReference type="AlphaFoldDB" id="A0A182UZQ3"/>
<feature type="domain" description="PH" evidence="2">
    <location>
        <begin position="101"/>
        <end position="175"/>
    </location>
</feature>
<dbReference type="InterPro" id="IPR011993">
    <property type="entry name" value="PH-like_dom_sf"/>
</dbReference>
<dbReference type="Gene3D" id="2.30.29.30">
    <property type="entry name" value="Pleckstrin-homology domain (PH domain)/Phosphotyrosine-binding domain (PTB)"/>
    <property type="match status" value="1"/>
</dbReference>
<evidence type="ECO:0000313" key="3">
    <source>
        <dbReference type="EnsemblMetazoa" id="AMEM006421-PA"/>
    </source>
</evidence>
<evidence type="ECO:0000256" key="1">
    <source>
        <dbReference type="SAM" id="MobiDB-lite"/>
    </source>
</evidence>
<dbReference type="STRING" id="30066.A0A182UZQ3"/>
<organism evidence="3 4">
    <name type="scientific">Anopheles merus</name>
    <name type="common">Mosquito</name>
    <dbReference type="NCBI Taxonomy" id="30066"/>
    <lineage>
        <taxon>Eukaryota</taxon>
        <taxon>Metazoa</taxon>
        <taxon>Ecdysozoa</taxon>
        <taxon>Arthropoda</taxon>
        <taxon>Hexapoda</taxon>
        <taxon>Insecta</taxon>
        <taxon>Pterygota</taxon>
        <taxon>Neoptera</taxon>
        <taxon>Endopterygota</taxon>
        <taxon>Diptera</taxon>
        <taxon>Nematocera</taxon>
        <taxon>Culicoidea</taxon>
        <taxon>Culicidae</taxon>
        <taxon>Anophelinae</taxon>
        <taxon>Anopheles</taxon>
    </lineage>
</organism>
<dbReference type="Proteomes" id="UP000075903">
    <property type="component" value="Unassembled WGS sequence"/>
</dbReference>
<protein>
    <recommendedName>
        <fullName evidence="2">PH domain-containing protein</fullName>
    </recommendedName>
</protein>
<feature type="region of interest" description="Disordered" evidence="1">
    <location>
        <begin position="32"/>
        <end position="85"/>
    </location>
</feature>
<sequence length="175" mass="19394">QELTASRSSSFSVRVCVCHTFEQSGGCVNTISSEHPPSRARPGALSNPAAPETRPVSTGMAAAVQGSPRTGDESSESENETEPAKIFHRKLSTKKDVKSATAVKEGYLMKQTWSFQRWRRRYFRLKGHKLYYAKDSKVRTTAITPRLTHFHLHSPVPSVPQCCGLTVQKVSPPRP</sequence>
<accession>A0A182UZQ3</accession>
<dbReference type="SUPFAM" id="SSF50729">
    <property type="entry name" value="PH domain-like"/>
    <property type="match status" value="1"/>
</dbReference>
<dbReference type="VEuPathDB" id="VectorBase:AMEM006421"/>
<proteinExistence type="predicted"/>
<keyword evidence="4" id="KW-1185">Reference proteome</keyword>